<dbReference type="GO" id="GO:0043709">
    <property type="term" value="P:cell adhesion involved in single-species biofilm formation"/>
    <property type="evidence" value="ECO:0007669"/>
    <property type="project" value="TreeGrafter"/>
</dbReference>
<protein>
    <recommendedName>
        <fullName evidence="6">Fimbrial-type adhesion domain-containing protein</fullName>
    </recommendedName>
</protein>
<proteinExistence type="inferred from homology"/>
<dbReference type="PANTHER" id="PTHR33420">
    <property type="entry name" value="FIMBRIAL SUBUNIT ELFA-RELATED"/>
    <property type="match status" value="1"/>
</dbReference>
<evidence type="ECO:0000313" key="7">
    <source>
        <dbReference type="EMBL" id="OPA96922.1"/>
    </source>
</evidence>
<dbReference type="AlphaFoldDB" id="A0A1T2YX15"/>
<evidence type="ECO:0000256" key="5">
    <source>
        <dbReference type="SAM" id="SignalP"/>
    </source>
</evidence>
<dbReference type="RefSeq" id="WP_078739920.1">
    <property type="nucleotide sequence ID" value="NZ_MSDF01000014.1"/>
</dbReference>
<feature type="signal peptide" evidence="5">
    <location>
        <begin position="1"/>
        <end position="23"/>
    </location>
</feature>
<evidence type="ECO:0000256" key="4">
    <source>
        <dbReference type="ARBA" id="ARBA00023263"/>
    </source>
</evidence>
<reference evidence="7 8" key="1">
    <citation type="submission" date="2016-12" db="EMBL/GenBank/DDBJ databases">
        <title>Draft genome sequences of seven strains of Pseudomonas fluorescens that produce 4-formylaminooxyvinylglycine.</title>
        <authorList>
            <person name="Okrent R.A."/>
            <person name="Manning V.A."/>
            <person name="Trippe K.M."/>
        </authorList>
    </citation>
    <scope>NUCLEOTIDE SEQUENCE [LARGE SCALE GENOMIC DNA]</scope>
    <source>
        <strain evidence="7 8">P5A</strain>
    </source>
</reference>
<dbReference type="SUPFAM" id="SSF49401">
    <property type="entry name" value="Bacterial adhesins"/>
    <property type="match status" value="1"/>
</dbReference>
<dbReference type="GO" id="GO:0009289">
    <property type="term" value="C:pilus"/>
    <property type="evidence" value="ECO:0007669"/>
    <property type="project" value="UniProtKB-SubCell"/>
</dbReference>
<keyword evidence="3 5" id="KW-0732">Signal</keyword>
<dbReference type="Proteomes" id="UP000190965">
    <property type="component" value="Unassembled WGS sequence"/>
</dbReference>
<keyword evidence="4" id="KW-0281">Fimbrium</keyword>
<evidence type="ECO:0000259" key="6">
    <source>
        <dbReference type="Pfam" id="PF00419"/>
    </source>
</evidence>
<evidence type="ECO:0000256" key="3">
    <source>
        <dbReference type="ARBA" id="ARBA00022729"/>
    </source>
</evidence>
<comment type="caution">
    <text evidence="7">The sequence shown here is derived from an EMBL/GenBank/DDBJ whole genome shotgun (WGS) entry which is preliminary data.</text>
</comment>
<organism evidence="7 8">
    <name type="scientific">Pseudomonas fluorescens</name>
    <dbReference type="NCBI Taxonomy" id="294"/>
    <lineage>
        <taxon>Bacteria</taxon>
        <taxon>Pseudomonadati</taxon>
        <taxon>Pseudomonadota</taxon>
        <taxon>Gammaproteobacteria</taxon>
        <taxon>Pseudomonadales</taxon>
        <taxon>Pseudomonadaceae</taxon>
        <taxon>Pseudomonas</taxon>
    </lineage>
</organism>
<accession>A0A1T2YX15</accession>
<comment type="subcellular location">
    <subcellularLocation>
        <location evidence="1">Fimbrium</location>
    </subcellularLocation>
</comment>
<dbReference type="PANTHER" id="PTHR33420:SF3">
    <property type="entry name" value="FIMBRIAL SUBUNIT ELFA"/>
    <property type="match status" value="1"/>
</dbReference>
<dbReference type="InterPro" id="IPR008966">
    <property type="entry name" value="Adhesion_dom_sf"/>
</dbReference>
<evidence type="ECO:0000256" key="2">
    <source>
        <dbReference type="ARBA" id="ARBA00006671"/>
    </source>
</evidence>
<feature type="chain" id="PRO_5013318356" description="Fimbrial-type adhesion domain-containing protein" evidence="5">
    <location>
        <begin position="24"/>
        <end position="347"/>
    </location>
</feature>
<sequence>MNKYLALIIFGVLQLLVGRAAWASCDVTPTNLSYNVGSLYIPQDAPIGSTIGIRKYIGSKSIFCTTTVPFNVEGNVLGAKVQTIPTAVGGLISDNLYATNIPGVGAVVNYDSGPSYLCRTSAVSAFPIRFTGCGTGGYIAAVTFSIFLIKIGPISAGSHDFSGLQIYTFDINNGSGPERWATGVLNGSITVAGCSLPQETGNIVDVPMGTWERRVFNGPGTTTTTQNFSITLNNCLAGTYASGQPWNYFQGNNANIRLEGVRGSAIVDAGNGVMGLNAESTAKGVAVQVLKQDGTPLALGVDTPVMPVRDGVTTLQFGARYIQTAGSAIGPEPGVANATANFTITYK</sequence>
<dbReference type="EMBL" id="MSDF01000014">
    <property type="protein sequence ID" value="OPA96922.1"/>
    <property type="molecule type" value="Genomic_DNA"/>
</dbReference>
<dbReference type="OrthoDB" id="6496051at2"/>
<dbReference type="Pfam" id="PF00419">
    <property type="entry name" value="Fimbrial"/>
    <property type="match status" value="1"/>
</dbReference>
<feature type="domain" description="Fimbrial-type adhesion" evidence="6">
    <location>
        <begin position="186"/>
        <end position="347"/>
    </location>
</feature>
<dbReference type="InterPro" id="IPR000259">
    <property type="entry name" value="Adhesion_dom_fimbrial"/>
</dbReference>
<evidence type="ECO:0000313" key="8">
    <source>
        <dbReference type="Proteomes" id="UP000190965"/>
    </source>
</evidence>
<gene>
    <name evidence="7" type="ORF">BFW87_11425</name>
</gene>
<dbReference type="InterPro" id="IPR050263">
    <property type="entry name" value="Bact_Fimbrial_Adh_Pro"/>
</dbReference>
<dbReference type="InterPro" id="IPR036937">
    <property type="entry name" value="Adhesion_dom_fimbrial_sf"/>
</dbReference>
<evidence type="ECO:0000256" key="1">
    <source>
        <dbReference type="ARBA" id="ARBA00004561"/>
    </source>
</evidence>
<name>A0A1T2YX15_PSEFL</name>
<dbReference type="Gene3D" id="2.60.40.1090">
    <property type="entry name" value="Fimbrial-type adhesion domain"/>
    <property type="match status" value="1"/>
</dbReference>
<comment type="similarity">
    <text evidence="2">Belongs to the fimbrial protein family.</text>
</comment>
<dbReference type="Gene3D" id="2.60.40.3310">
    <property type="match status" value="1"/>
</dbReference>